<evidence type="ECO:0000313" key="3">
    <source>
        <dbReference type="Proteomes" id="UP000247702"/>
    </source>
</evidence>
<evidence type="ECO:0000259" key="1">
    <source>
        <dbReference type="PROSITE" id="PS50011"/>
    </source>
</evidence>
<dbReference type="InterPro" id="IPR051681">
    <property type="entry name" value="Ser/Thr_Kinases-Pseudokinases"/>
</dbReference>
<dbReference type="Gene3D" id="1.10.510.10">
    <property type="entry name" value="Transferase(Phosphotransferase) domain 1"/>
    <property type="match status" value="1"/>
</dbReference>
<feature type="domain" description="Protein kinase" evidence="1">
    <location>
        <begin position="312"/>
        <end position="596"/>
    </location>
</feature>
<dbReference type="Proteomes" id="UP000247702">
    <property type="component" value="Unassembled WGS sequence"/>
</dbReference>
<comment type="caution">
    <text evidence="2">The sequence shown here is derived from an EMBL/GenBank/DDBJ whole genome shotgun (WGS) entry which is preliminary data.</text>
</comment>
<dbReference type="InterPro" id="IPR000719">
    <property type="entry name" value="Prot_kinase_dom"/>
</dbReference>
<dbReference type="PROSITE" id="PS50011">
    <property type="entry name" value="PROTEIN_KINASE_DOM"/>
    <property type="match status" value="1"/>
</dbReference>
<organism evidence="2 3">
    <name type="scientific">Rhizophagus clarus</name>
    <dbReference type="NCBI Taxonomy" id="94130"/>
    <lineage>
        <taxon>Eukaryota</taxon>
        <taxon>Fungi</taxon>
        <taxon>Fungi incertae sedis</taxon>
        <taxon>Mucoromycota</taxon>
        <taxon>Glomeromycotina</taxon>
        <taxon>Glomeromycetes</taxon>
        <taxon>Glomerales</taxon>
        <taxon>Glomeraceae</taxon>
        <taxon>Rhizophagus</taxon>
    </lineage>
</organism>
<dbReference type="GO" id="GO:0005524">
    <property type="term" value="F:ATP binding"/>
    <property type="evidence" value="ECO:0007669"/>
    <property type="project" value="InterPro"/>
</dbReference>
<name>A0A2Z6Q3M0_9GLOM</name>
<sequence length="700" mass="81276">MESVKINNENFFDPTPKLKSSPMPIKFISFNEDDCKCIYCEERYIKTPFCDYQKYCKKCLSNYLTKITDINIYIDAYYTTNLEYNKHGITTNKPQNIQILSFKQLPAIYRFKHEYSILCNEVIESENRCKLCKKSLYQGTDINIRNNFKLCSSCYLISSGYIQSTIIKKPIPIIHLPWWHNISSCNVCNTSLTFTSDCQKFCGKCLIFHTGCRYCLTTNIIFGLTTQSQCKKCKRVSSIIFDTTSKNTSDIDDFLLSLFPDIQIKNDDKYFLSSEINFIVRYMCVNYKNNTSSVKVMDQSDMLIKWIPYSQFTNVKEIAKGGFSIIYRATRAQPQQRSESVILKKLKNSLDISKYFLNELKSNQNCYEIKHHIIRIHGFTKDPKSGDYMLVIQYASGGDLHNWLQKKFAEITWNKDKLIILWQISEGLETIHKADYIHRDFHSGNILYDLFHNDSIPKQEKYKKRHQWLIGDLGLSRPANNNTLSNNEIYGVIPYIAPEIFKGSPFSKESDVYSMGMVMWELTTGCKPFADVEHNHNLIYKILDGVRPKITEDTPKCYADLMKSCWDPDPEKRPSAKIIRNTFGSWSFRNKNNEIFDNAELKRKKLLKSGKLGPEFAKKPHPKAIYTSRPLSSFISKCSTINSYISNDQEFDINIESFHSNSNYTSVPLNIPATLRKKKIEELSVENAVGRKRFMIDLCS</sequence>
<keyword evidence="3" id="KW-1185">Reference proteome</keyword>
<dbReference type="InterPro" id="IPR011009">
    <property type="entry name" value="Kinase-like_dom_sf"/>
</dbReference>
<proteinExistence type="predicted"/>
<dbReference type="PANTHER" id="PTHR44329">
    <property type="entry name" value="SERINE/THREONINE-PROTEIN KINASE TNNI3K-RELATED"/>
    <property type="match status" value="1"/>
</dbReference>
<dbReference type="AlphaFoldDB" id="A0A2Z6Q3M0"/>
<dbReference type="SUPFAM" id="SSF56112">
    <property type="entry name" value="Protein kinase-like (PK-like)"/>
    <property type="match status" value="1"/>
</dbReference>
<protein>
    <recommendedName>
        <fullName evidence="1">Protein kinase domain-containing protein</fullName>
    </recommendedName>
</protein>
<dbReference type="EMBL" id="BEXD01000129">
    <property type="protein sequence ID" value="GBB84570.1"/>
    <property type="molecule type" value="Genomic_DNA"/>
</dbReference>
<dbReference type="Pfam" id="PF07714">
    <property type="entry name" value="PK_Tyr_Ser-Thr"/>
    <property type="match status" value="1"/>
</dbReference>
<gene>
    <name evidence="2" type="ORF">RclHR1_11130007</name>
</gene>
<reference evidence="2 3" key="1">
    <citation type="submission" date="2017-11" db="EMBL/GenBank/DDBJ databases">
        <title>The genome of Rhizophagus clarus HR1 reveals common genetic basis of auxotrophy among arbuscular mycorrhizal fungi.</title>
        <authorList>
            <person name="Kobayashi Y."/>
        </authorList>
    </citation>
    <scope>NUCLEOTIDE SEQUENCE [LARGE SCALE GENOMIC DNA]</scope>
    <source>
        <strain evidence="2 3">HR1</strain>
    </source>
</reference>
<dbReference type="InterPro" id="IPR001245">
    <property type="entry name" value="Ser-Thr/Tyr_kinase_cat_dom"/>
</dbReference>
<evidence type="ECO:0000313" key="2">
    <source>
        <dbReference type="EMBL" id="GBB84570.1"/>
    </source>
</evidence>
<dbReference type="GO" id="GO:0004674">
    <property type="term" value="F:protein serine/threonine kinase activity"/>
    <property type="evidence" value="ECO:0007669"/>
    <property type="project" value="TreeGrafter"/>
</dbReference>
<accession>A0A2Z6Q3M0</accession>